<dbReference type="Proteomes" id="UP000552560">
    <property type="component" value="Unassembled WGS sequence"/>
</dbReference>
<comment type="caution">
    <text evidence="3">The sequence shown here is derived from an EMBL/GenBank/DDBJ whole genome shotgun (WGS) entry which is preliminary data.</text>
</comment>
<dbReference type="RefSeq" id="WP_057004131.1">
    <property type="nucleotide sequence ID" value="NZ_CP149793.1"/>
</dbReference>
<sequence>MQTQLKLVLAAILASSVFMASAEDEHHPVDAPASATAASAPSESAMNKAMSEQMQKMQAAHDKVAAAKTPAERQAAMQEGMKTMKDSLAMMSKQQGAAGCTGAEMGSGMGMSGSKDGMGKGMMEMMMKMMDQQSSMMDMPMKK</sequence>
<dbReference type="OrthoDB" id="7032527at2"/>
<name>A0A7Y0ZQC3_PSEVE</name>
<keyword evidence="2" id="KW-0732">Signal</keyword>
<feature type="compositionally biased region" description="Low complexity" evidence="1">
    <location>
        <begin position="31"/>
        <end position="45"/>
    </location>
</feature>
<evidence type="ECO:0000256" key="2">
    <source>
        <dbReference type="SAM" id="SignalP"/>
    </source>
</evidence>
<evidence type="ECO:0000313" key="3">
    <source>
        <dbReference type="EMBL" id="NMX95974.1"/>
    </source>
</evidence>
<proteinExistence type="predicted"/>
<protein>
    <submittedName>
        <fullName evidence="3">Uncharacterized protein</fullName>
    </submittedName>
</protein>
<gene>
    <name evidence="3" type="ORF">HBO43_05125</name>
</gene>
<feature type="signal peptide" evidence="2">
    <location>
        <begin position="1"/>
        <end position="22"/>
    </location>
</feature>
<organism evidence="3 4">
    <name type="scientific">Pseudomonas veronii</name>
    <dbReference type="NCBI Taxonomy" id="76761"/>
    <lineage>
        <taxon>Bacteria</taxon>
        <taxon>Pseudomonadati</taxon>
        <taxon>Pseudomonadota</taxon>
        <taxon>Gammaproteobacteria</taxon>
        <taxon>Pseudomonadales</taxon>
        <taxon>Pseudomonadaceae</taxon>
        <taxon>Pseudomonas</taxon>
    </lineage>
</organism>
<reference evidence="3 4" key="1">
    <citation type="journal article" date="2020" name="Front. Microbiol.">
        <title>Genetic Organization of the aprX-lipA2 Operon Affects the Proteolytic Potential of Pseudomonas Species in Milk.</title>
        <authorList>
            <person name="Maier C."/>
            <person name="Huptas C."/>
            <person name="von Neubeck M."/>
            <person name="Scherer S."/>
            <person name="Wenning M."/>
            <person name="Lucking G."/>
        </authorList>
    </citation>
    <scope>NUCLEOTIDE SEQUENCE [LARGE SCALE GENOMIC DNA]</scope>
    <source>
        <strain evidence="3 4">WS 4671</strain>
    </source>
</reference>
<evidence type="ECO:0000313" key="4">
    <source>
        <dbReference type="Proteomes" id="UP000552560"/>
    </source>
</evidence>
<dbReference type="AlphaFoldDB" id="A0A7Y0ZQC3"/>
<feature type="region of interest" description="Disordered" evidence="1">
    <location>
        <begin position="29"/>
        <end position="50"/>
    </location>
</feature>
<evidence type="ECO:0000256" key="1">
    <source>
        <dbReference type="SAM" id="MobiDB-lite"/>
    </source>
</evidence>
<feature type="chain" id="PRO_5030865565" evidence="2">
    <location>
        <begin position="23"/>
        <end position="143"/>
    </location>
</feature>
<dbReference type="EMBL" id="JAAQWE010000003">
    <property type="protein sequence ID" value="NMX95974.1"/>
    <property type="molecule type" value="Genomic_DNA"/>
</dbReference>
<accession>A0A7Y0ZQC3</accession>